<feature type="domain" description="GED" evidence="1">
    <location>
        <begin position="100"/>
        <end position="187"/>
    </location>
</feature>
<dbReference type="InterPro" id="IPR003130">
    <property type="entry name" value="GED"/>
</dbReference>
<dbReference type="GO" id="GO:0008017">
    <property type="term" value="F:microtubule binding"/>
    <property type="evidence" value="ECO:0007669"/>
    <property type="project" value="TreeGrafter"/>
</dbReference>
<dbReference type="Pfam" id="PF02212">
    <property type="entry name" value="GED"/>
    <property type="match status" value="1"/>
</dbReference>
<feature type="non-terminal residue" evidence="2">
    <location>
        <position position="1"/>
    </location>
</feature>
<dbReference type="GO" id="GO:0005737">
    <property type="term" value="C:cytoplasm"/>
    <property type="evidence" value="ECO:0007669"/>
    <property type="project" value="TreeGrafter"/>
</dbReference>
<dbReference type="PROSITE" id="PS51388">
    <property type="entry name" value="GED"/>
    <property type="match status" value="1"/>
</dbReference>
<name>J3JS54_NYCOV</name>
<evidence type="ECO:0000313" key="2">
    <source>
        <dbReference type="EMBL" id="CAI59815.1"/>
    </source>
</evidence>
<reference evidence="2" key="2">
    <citation type="journal article" date="2005" name="Nature">
        <title>An anaerobic mitochondrion that produces hydrogen.</title>
        <authorList>
            <person name="Boxma B."/>
            <person name="de Graaf R.M."/>
            <person name="van der Staay G.W.M."/>
            <person name="van Alen T.A."/>
            <person name="Ricard G."/>
            <person name="Gabaldon T."/>
            <person name="van Hoek A.H.A.M."/>
            <person name="Moon-van der Staay S.Y."/>
            <person name="Koopman W.J.H."/>
            <person name="van Hellemond J.J."/>
            <person name="Tielens A.G.M."/>
            <person name="Friedrich T."/>
            <person name="Veenhuis M."/>
            <person name="Huynen M.A."/>
            <person name="Hackstein J.H.P."/>
        </authorList>
    </citation>
    <scope>NUCLEOTIDE SEQUENCE</scope>
</reference>
<dbReference type="GO" id="GO:0016020">
    <property type="term" value="C:membrane"/>
    <property type="evidence" value="ECO:0007669"/>
    <property type="project" value="TreeGrafter"/>
</dbReference>
<dbReference type="AlphaFoldDB" id="J3JS54"/>
<feature type="non-terminal residue" evidence="2">
    <location>
        <position position="187"/>
    </location>
</feature>
<organism evidence="2">
    <name type="scientific">Nyctotherus ovalis</name>
    <name type="common">Ciliate protozoan</name>
    <dbReference type="NCBI Taxonomy" id="70075"/>
    <lineage>
        <taxon>Eukaryota</taxon>
        <taxon>Sar</taxon>
        <taxon>Alveolata</taxon>
        <taxon>Ciliophora</taxon>
        <taxon>Intramacronucleata</taxon>
        <taxon>Armophorea</taxon>
        <taxon>Clevelandellida</taxon>
        <taxon>Nyctotheridae</taxon>
        <taxon>Nyctotherus</taxon>
    </lineage>
</organism>
<dbReference type="InterPro" id="IPR022812">
    <property type="entry name" value="Dynamin"/>
</dbReference>
<dbReference type="Pfam" id="PF01031">
    <property type="entry name" value="Dynamin_M"/>
    <property type="match status" value="1"/>
</dbReference>
<dbReference type="InterPro" id="IPR000375">
    <property type="entry name" value="Dynamin_stalk"/>
</dbReference>
<evidence type="ECO:0000259" key="1">
    <source>
        <dbReference type="PROSITE" id="PS51388"/>
    </source>
</evidence>
<dbReference type="EMBL" id="AJ871343">
    <property type="protein sequence ID" value="CAI59815.1"/>
    <property type="molecule type" value="Genomic_DNA"/>
</dbReference>
<dbReference type="InterPro" id="IPR020850">
    <property type="entry name" value="GED_dom"/>
</dbReference>
<protein>
    <submittedName>
        <fullName evidence="2">Dynamin-related protein DNM1</fullName>
    </submittedName>
</protein>
<dbReference type="PANTHER" id="PTHR11566:SF233">
    <property type="entry name" value="CHROMOSOME UNDETERMINED SCAFFOLD_59, WHOLE GENOME SHOTGUN SEQUENCE"/>
    <property type="match status" value="1"/>
</dbReference>
<dbReference type="GO" id="GO:0003924">
    <property type="term" value="F:GTPase activity"/>
    <property type="evidence" value="ECO:0007669"/>
    <property type="project" value="InterPro"/>
</dbReference>
<proteinExistence type="predicted"/>
<sequence length="187" mass="21595">LKGPAAECLLNVHFYLEDIAYHTLEKAFVRFPAVVPEVMAVVSEILAEAKEKTKHIVESLVDSEIHYMFTNDVEYNGKRNDVIPRFTESDRGMEPLKIYVKELRARIDGYYQLVVRSIRDSIPKIIGSFLVKAVQSKMHLELTRRLTQNKLINDLLNEPVSVMEERKRLSETSRVLKKALKAIQRDP</sequence>
<dbReference type="PANTHER" id="PTHR11566">
    <property type="entry name" value="DYNAMIN"/>
    <property type="match status" value="1"/>
</dbReference>
<dbReference type="GO" id="GO:0005525">
    <property type="term" value="F:GTP binding"/>
    <property type="evidence" value="ECO:0007669"/>
    <property type="project" value="InterPro"/>
</dbReference>
<reference evidence="2" key="1">
    <citation type="submission" date="2004-12" db="EMBL/GenBank/DDBJ databases">
        <authorList>
            <person name="van Hoek A.H."/>
        </authorList>
    </citation>
    <scope>NUCLEOTIDE SEQUENCE</scope>
</reference>
<dbReference type="SMART" id="SM00302">
    <property type="entry name" value="GED"/>
    <property type="match status" value="1"/>
</dbReference>
<dbReference type="Gene3D" id="1.20.120.1240">
    <property type="entry name" value="Dynamin, middle domain"/>
    <property type="match status" value="1"/>
</dbReference>
<accession>J3JS54</accession>
<dbReference type="GO" id="GO:0005874">
    <property type="term" value="C:microtubule"/>
    <property type="evidence" value="ECO:0007669"/>
    <property type="project" value="TreeGrafter"/>
</dbReference>